<evidence type="ECO:0000256" key="1">
    <source>
        <dbReference type="ARBA" id="ARBA00004604"/>
    </source>
</evidence>
<keyword evidence="3" id="KW-0597">Phosphoprotein</keyword>
<dbReference type="GO" id="GO:0005525">
    <property type="term" value="F:GTP binding"/>
    <property type="evidence" value="ECO:0007669"/>
    <property type="project" value="UniProtKB-KW"/>
</dbReference>
<feature type="compositionally biased region" description="Basic and acidic residues" evidence="11">
    <location>
        <begin position="32"/>
        <end position="41"/>
    </location>
</feature>
<dbReference type="GO" id="GO:0034511">
    <property type="term" value="F:U3 snoRNA binding"/>
    <property type="evidence" value="ECO:0007669"/>
    <property type="project" value="TreeGrafter"/>
</dbReference>
<comment type="subcellular location">
    <subcellularLocation>
        <location evidence="1">Nucleus</location>
        <location evidence="1">Nucleolus</location>
    </subcellularLocation>
</comment>
<dbReference type="Gene3D" id="3.40.50.300">
    <property type="entry name" value="P-loop containing nucleotide triphosphate hydrolases"/>
    <property type="match status" value="1"/>
</dbReference>
<dbReference type="InterPro" id="IPR007034">
    <property type="entry name" value="BMS1_TSR1_C"/>
</dbReference>
<dbReference type="InterPro" id="IPR037875">
    <property type="entry name" value="Bms1_N"/>
</dbReference>
<feature type="compositionally biased region" description="Acidic residues" evidence="11">
    <location>
        <begin position="682"/>
        <end position="692"/>
    </location>
</feature>
<dbReference type="Pfam" id="PF08142">
    <property type="entry name" value="AARP2CN"/>
    <property type="match status" value="1"/>
</dbReference>
<keyword evidence="8" id="KW-0539">Nucleus</keyword>
<comment type="catalytic activity">
    <reaction evidence="9">
        <text>GTP + H2O = GDP + phosphate + H(+)</text>
        <dbReference type="Rhea" id="RHEA:19669"/>
        <dbReference type="ChEBI" id="CHEBI:15377"/>
        <dbReference type="ChEBI" id="CHEBI:15378"/>
        <dbReference type="ChEBI" id="CHEBI:37565"/>
        <dbReference type="ChEBI" id="CHEBI:43474"/>
        <dbReference type="ChEBI" id="CHEBI:58189"/>
    </reaction>
    <physiologicalReaction direction="left-to-right" evidence="9">
        <dbReference type="Rhea" id="RHEA:19670"/>
    </physiologicalReaction>
</comment>
<feature type="compositionally biased region" description="Acidic residues" evidence="11">
    <location>
        <begin position="463"/>
        <end position="472"/>
    </location>
</feature>
<keyword evidence="14" id="KW-1185">Reference proteome</keyword>
<dbReference type="EMBL" id="JASFZW010000002">
    <property type="protein sequence ID" value="KAK2079691.1"/>
    <property type="molecule type" value="Genomic_DNA"/>
</dbReference>
<evidence type="ECO:0000256" key="9">
    <source>
        <dbReference type="ARBA" id="ARBA00049117"/>
    </source>
</evidence>
<sequence>MAEVTETKKVHKKRQSGRKAEKRKNAEKKKKGAVETDEARKRNPKAFIYASSRRAKASQARKADKEQKRLHVPMMERATAEPPPFTVLVQGPPGVGKTTLIKCLIKHWTKQDVHDMRGPVTVVANKTRRLTFVECPQDLPGMIDAAKYADLVLLLIDGAFGFEMETFEFLNMLQAHGFPKVMGVLTHLDGFKDAKALKKVKKALKDRFWAEIYRGAKLFYLSGIRYGRYLNREILNLSRFISVMKFRPLRWRLEHPYLLADRFEDVSDPAAVRADPKRDRDVAVYGYVRGANWKAGTRVHVAGVGDCDADDVRPLEDPCPPPSELKRRRLNEKERLVYAPMSNVGGLLYDADAMYVDIPDWKVQYSAAGAPAPREGAEGEAMIRDLAAARQQLVDSQLQASEIQLFAGSKPIRGADDLEGGEEDEEEEDEEDDDDVSASDDDVSASDDDEESDDGSSASDDVSASDDDDEDEAPSRRSGLPAHQVVQGPDGRQRRRALFDGDAAAHASDDEADASGSEDDLYEDEATRRQRRAGLDGSSDDDASSSDDDDAADASGSDDEGLGGAARWKRSMTERVAALFSRRRADMEREVYGQRAVVVPGEAQASAQDAQESDDDDSDELFRPKGQDTARSTLVEDCSVAPIGATDLASWPDDAAVESLRNRFVTGDWEAGAGRSAARPEDGDDDGDVYGDFEDLELGARFGGSDDPATAAAAAALRAAAAEERGADLAAKKAAKKAAFDADYDKGGGAAGVDAGTDAAVDAAAARPKKKRSGRYGEDEEEETYYDAIKRDMAERAARTEAALADFSPEQRLAMEGVRPGTYVRVTLRSVPCELVEHFDPRSPLLLGGLGGVETASGYQQVRIKRHRWFPKILKNRDPIIVSAGWRRYQVLPVFAVKDNNGRHRQIKYTPEHAHCLATWWGPLAPPGTGVLAVQRLDGQLAGWRIAATGVVLALDANIRIVKKLKLVGYPKRVLKRTAFVSGMFNSELEAAKFEGASVRTVSGIRGTIKKAVRAGTRGFKEGTFRASFEDRPVASDIVFLRAWVAVDVPRFVNPPLKNRRREGGEDADEDKGASNAGATVSDEPAAPGRFEPAQRFQGSRPGMVFKLGHRGLGYYEDAALRRSAGEVDTQDTSAKQAPAAFKGGAAKGSASNGSAAPTALGEWVGMKTVADLRRALGVGAPRKSDSLYRDILRAPKQFAPLKVPKKLQAALPFKTKPKLEAARKRKSLEQKRAVVVEGAERKAVSVMAQLNAIRNSKAAVRREHVSKKRQERKKKMELENAWRKDWNKEQRKRRYVEQGRQERANAKRSKQDA</sequence>
<feature type="domain" description="Bms1-type G" evidence="12">
    <location>
        <begin position="82"/>
        <end position="247"/>
    </location>
</feature>
<evidence type="ECO:0000256" key="10">
    <source>
        <dbReference type="ARBA" id="ARBA00061391"/>
    </source>
</evidence>
<evidence type="ECO:0000256" key="8">
    <source>
        <dbReference type="ARBA" id="ARBA00023242"/>
    </source>
</evidence>
<comment type="similarity">
    <text evidence="10">Belongs to the TRAFAC class translation factor GTPase superfamily. Bms1-like GTPase family. BMS1 subfamily.</text>
</comment>
<dbReference type="GO" id="GO:0005654">
    <property type="term" value="C:nucleoplasm"/>
    <property type="evidence" value="ECO:0007669"/>
    <property type="project" value="UniProtKB-ARBA"/>
</dbReference>
<feature type="compositionally biased region" description="Basic and acidic residues" evidence="11">
    <location>
        <begin position="1275"/>
        <end position="1314"/>
    </location>
</feature>
<accession>A0AAD9IL50</accession>
<organism evidence="13 14">
    <name type="scientific">Prototheca wickerhamii</name>
    <dbReference type="NCBI Taxonomy" id="3111"/>
    <lineage>
        <taxon>Eukaryota</taxon>
        <taxon>Viridiplantae</taxon>
        <taxon>Chlorophyta</taxon>
        <taxon>core chlorophytes</taxon>
        <taxon>Trebouxiophyceae</taxon>
        <taxon>Chlorellales</taxon>
        <taxon>Chlorellaceae</taxon>
        <taxon>Prototheca</taxon>
    </lineage>
</organism>
<evidence type="ECO:0000256" key="3">
    <source>
        <dbReference type="ARBA" id="ARBA00022553"/>
    </source>
</evidence>
<keyword evidence="6" id="KW-0067">ATP-binding</keyword>
<dbReference type="SUPFAM" id="SSF52540">
    <property type="entry name" value="P-loop containing nucleoside triphosphate hydrolases"/>
    <property type="match status" value="1"/>
</dbReference>
<dbReference type="FunFam" id="3.40.50.300:FF:000105">
    <property type="entry name" value="BMS1 ribosome biogenesis factor"/>
    <property type="match status" value="1"/>
</dbReference>
<proteinExistence type="inferred from homology"/>
<dbReference type="Proteomes" id="UP001255856">
    <property type="component" value="Unassembled WGS sequence"/>
</dbReference>
<feature type="compositionally biased region" description="Basic residues" evidence="11">
    <location>
        <begin position="1265"/>
        <end position="1274"/>
    </location>
</feature>
<dbReference type="InterPro" id="IPR012948">
    <property type="entry name" value="AARP2CN"/>
</dbReference>
<dbReference type="SMART" id="SM01362">
    <property type="entry name" value="DUF663"/>
    <property type="match status" value="1"/>
</dbReference>
<comment type="caution">
    <text evidence="13">The sequence shown here is derived from an EMBL/GenBank/DDBJ whole genome shotgun (WGS) entry which is preliminary data.</text>
</comment>
<dbReference type="InterPro" id="IPR030387">
    <property type="entry name" value="G_Bms1/Tsr1_dom"/>
</dbReference>
<dbReference type="PANTHER" id="PTHR12858:SF2">
    <property type="entry name" value="RIBOSOME BIOGENESIS PROTEIN BMS1 HOMOLOG"/>
    <property type="match status" value="1"/>
</dbReference>
<reference evidence="13" key="1">
    <citation type="submission" date="2021-01" db="EMBL/GenBank/DDBJ databases">
        <authorList>
            <person name="Eckstrom K.M.E."/>
        </authorList>
    </citation>
    <scope>NUCLEOTIDE SEQUENCE</scope>
    <source>
        <strain evidence="13">UVCC 0001</strain>
    </source>
</reference>
<dbReference type="SMART" id="SM00785">
    <property type="entry name" value="AARP2CN"/>
    <property type="match status" value="1"/>
</dbReference>
<keyword evidence="4" id="KW-0547">Nucleotide-binding</keyword>
<dbReference type="PROSITE" id="PS51714">
    <property type="entry name" value="G_BMS1"/>
    <property type="match status" value="1"/>
</dbReference>
<keyword evidence="2" id="KW-0690">Ribosome biogenesis</keyword>
<dbReference type="CDD" id="cd01882">
    <property type="entry name" value="BMS1"/>
    <property type="match status" value="1"/>
</dbReference>
<feature type="region of interest" description="Disordered" evidence="11">
    <location>
        <begin position="1055"/>
        <end position="1098"/>
    </location>
</feature>
<evidence type="ECO:0000256" key="11">
    <source>
        <dbReference type="SAM" id="MobiDB-lite"/>
    </source>
</evidence>
<dbReference type="GO" id="GO:0032040">
    <property type="term" value="C:small-subunit processome"/>
    <property type="evidence" value="ECO:0007669"/>
    <property type="project" value="UniProtKB-ARBA"/>
</dbReference>
<dbReference type="InterPro" id="IPR039761">
    <property type="entry name" value="Bms1/Tsr1"/>
</dbReference>
<dbReference type="GO" id="GO:0000462">
    <property type="term" value="P:maturation of SSU-rRNA from tricistronic rRNA transcript (SSU-rRNA, 5.8S rRNA, LSU-rRNA)"/>
    <property type="evidence" value="ECO:0007669"/>
    <property type="project" value="TreeGrafter"/>
</dbReference>
<evidence type="ECO:0000256" key="2">
    <source>
        <dbReference type="ARBA" id="ARBA00022517"/>
    </source>
</evidence>
<feature type="region of interest" description="Disordered" evidence="11">
    <location>
        <begin position="1259"/>
        <end position="1314"/>
    </location>
</feature>
<evidence type="ECO:0000313" key="14">
    <source>
        <dbReference type="Proteomes" id="UP001255856"/>
    </source>
</evidence>
<keyword evidence="5" id="KW-0378">Hydrolase</keyword>
<feature type="compositionally biased region" description="Basic residues" evidence="11">
    <location>
        <begin position="9"/>
        <end position="31"/>
    </location>
</feature>
<evidence type="ECO:0000256" key="5">
    <source>
        <dbReference type="ARBA" id="ARBA00022801"/>
    </source>
</evidence>
<evidence type="ECO:0000256" key="4">
    <source>
        <dbReference type="ARBA" id="ARBA00022741"/>
    </source>
</evidence>
<feature type="region of interest" description="Disordered" evidence="11">
    <location>
        <begin position="1"/>
        <end position="69"/>
    </location>
</feature>
<feature type="region of interest" description="Disordered" evidence="11">
    <location>
        <begin position="409"/>
        <end position="568"/>
    </location>
</feature>
<keyword evidence="7" id="KW-0342">GTP-binding</keyword>
<dbReference type="Pfam" id="PF04950">
    <property type="entry name" value="RIBIOP_C"/>
    <property type="match status" value="1"/>
</dbReference>
<protein>
    <recommendedName>
        <fullName evidence="12">Bms1-type G domain-containing protein</fullName>
    </recommendedName>
</protein>
<dbReference type="InterPro" id="IPR027417">
    <property type="entry name" value="P-loop_NTPase"/>
</dbReference>
<evidence type="ECO:0000256" key="7">
    <source>
        <dbReference type="ARBA" id="ARBA00023134"/>
    </source>
</evidence>
<evidence type="ECO:0000259" key="12">
    <source>
        <dbReference type="PROSITE" id="PS51714"/>
    </source>
</evidence>
<dbReference type="PANTHER" id="PTHR12858">
    <property type="entry name" value="RIBOSOME BIOGENESIS PROTEIN"/>
    <property type="match status" value="1"/>
</dbReference>
<dbReference type="GO" id="GO:0030686">
    <property type="term" value="C:90S preribosome"/>
    <property type="evidence" value="ECO:0007669"/>
    <property type="project" value="TreeGrafter"/>
</dbReference>
<name>A0AAD9IL50_PROWI</name>
<dbReference type="GO" id="GO:0000479">
    <property type="term" value="P:endonucleolytic cleavage of tricistronic rRNA transcript (SSU-rRNA, 5.8S rRNA, LSU-rRNA)"/>
    <property type="evidence" value="ECO:0007669"/>
    <property type="project" value="TreeGrafter"/>
</dbReference>
<feature type="compositionally biased region" description="Acidic residues" evidence="11">
    <location>
        <begin position="417"/>
        <end position="454"/>
    </location>
</feature>
<feature type="compositionally biased region" description="Acidic residues" evidence="11">
    <location>
        <begin position="510"/>
        <end position="524"/>
    </location>
</feature>
<dbReference type="GO" id="GO:0005524">
    <property type="term" value="F:ATP binding"/>
    <property type="evidence" value="ECO:0007669"/>
    <property type="project" value="UniProtKB-KW"/>
</dbReference>
<evidence type="ECO:0000313" key="13">
    <source>
        <dbReference type="EMBL" id="KAK2079691.1"/>
    </source>
</evidence>
<feature type="region of interest" description="Disordered" evidence="11">
    <location>
        <begin position="595"/>
        <end position="634"/>
    </location>
</feature>
<feature type="region of interest" description="Disordered" evidence="11">
    <location>
        <begin position="669"/>
        <end position="692"/>
    </location>
</feature>
<gene>
    <name evidence="13" type="ORF">QBZ16_002086</name>
</gene>
<evidence type="ECO:0000256" key="6">
    <source>
        <dbReference type="ARBA" id="ARBA00022840"/>
    </source>
</evidence>
<feature type="compositionally biased region" description="Acidic residues" evidence="11">
    <location>
        <begin position="538"/>
        <end position="561"/>
    </location>
</feature>
<dbReference type="GO" id="GO:0003924">
    <property type="term" value="F:GTPase activity"/>
    <property type="evidence" value="ECO:0007669"/>
    <property type="project" value="TreeGrafter"/>
</dbReference>